<reference evidence="2" key="1">
    <citation type="submission" date="2003-07" db="EMBL/GenBank/DDBJ databases">
        <title>NEDO human cDNA sequencing project.</title>
        <authorList>
            <person name="Tashiro H."/>
            <person name="Yamazaki M."/>
            <person name="Watanabe K."/>
            <person name="Kumagai A."/>
            <person name="Itakura S."/>
            <person name="Fukuzumi Y."/>
            <person name="Fujimori Y."/>
            <person name="Komiyama M."/>
            <person name="Sugiyama T."/>
            <person name="Irie R."/>
            <person name="Otsuki T."/>
            <person name="Sato H."/>
            <person name="Wakamatsu A."/>
            <person name="Ishii S."/>
            <person name="Yamamoto J."/>
            <person name="Isono Y."/>
            <person name="Kawai-Hio Y."/>
            <person name="Saito K."/>
            <person name="Nishikawa T."/>
            <person name="Kimura K."/>
            <person name="Yamashita H."/>
            <person name="Matsuo K."/>
            <person name="Nakamura Y."/>
            <person name="Sekine M."/>
            <person name="Kikuchi H."/>
            <person name="Kanda K."/>
            <person name="Wagatsuma M."/>
            <person name="Murakawa K."/>
            <person name="Kanehori K."/>
            <person name="Takahashi-Fujii A."/>
            <person name="Oshima A."/>
            <person name="Sugiyama A."/>
            <person name="Kawakami B."/>
            <person name="Suzuki Y."/>
            <person name="Sugano S."/>
            <person name="Nagahari K."/>
            <person name="Masuho Y."/>
            <person name="Nagai K."/>
            <person name="Isogai T."/>
        </authorList>
    </citation>
    <scope>NUCLEOTIDE SEQUENCE</scope>
    <source>
        <tissue evidence="2">Testis</tissue>
    </source>
</reference>
<name>Q6ZRK0_HUMAN</name>
<dbReference type="AlphaFoldDB" id="Q6ZRK0"/>
<organism evidence="2">
    <name type="scientific">Homo sapiens</name>
    <name type="common">Human</name>
    <dbReference type="NCBI Taxonomy" id="9606"/>
    <lineage>
        <taxon>Eukaryota</taxon>
        <taxon>Metazoa</taxon>
        <taxon>Chordata</taxon>
        <taxon>Craniata</taxon>
        <taxon>Vertebrata</taxon>
        <taxon>Euteleostomi</taxon>
        <taxon>Mammalia</taxon>
        <taxon>Eutheria</taxon>
        <taxon>Euarchontoglires</taxon>
        <taxon>Primates</taxon>
        <taxon>Haplorrhini</taxon>
        <taxon>Catarrhini</taxon>
        <taxon>Hominidae</taxon>
        <taxon>Homo</taxon>
    </lineage>
</organism>
<feature type="region of interest" description="Disordered" evidence="1">
    <location>
        <begin position="92"/>
        <end position="144"/>
    </location>
</feature>
<feature type="compositionally biased region" description="Polar residues" evidence="1">
    <location>
        <begin position="102"/>
        <end position="116"/>
    </location>
</feature>
<proteinExistence type="evidence at transcript level"/>
<accession>Q6ZRK0</accession>
<sequence>MLDGGRNGRLLELSSLLPERGGGPSLCRSPASTEKEVGACGTLASLRRGLWKCSLCPGPALLLGGSCCLICSLSLLLLSTPTFFSRNFEPSFSPSPIEKPSAPSSGQSSQLQTQVQPPAERGAASMPGPASLPLSTGPSQPLRCSPRVLCSRVLALRR</sequence>
<dbReference type="EMBL" id="AK128177">
    <property type="protein sequence ID" value="BAC87310.1"/>
    <property type="molecule type" value="mRNA"/>
</dbReference>
<evidence type="ECO:0000256" key="1">
    <source>
        <dbReference type="SAM" id="MobiDB-lite"/>
    </source>
</evidence>
<evidence type="ECO:0000313" key="2">
    <source>
        <dbReference type="EMBL" id="BAC87310.1"/>
    </source>
</evidence>
<protein>
    <submittedName>
        <fullName evidence="2">cDNA FLJ46300 fis, clone TESTI4035989</fullName>
    </submittedName>
</protein>